<dbReference type="EC" id="3.5.1.98" evidence="1 4"/>
<evidence type="ECO:0000256" key="4">
    <source>
        <dbReference type="PIRNR" id="PIRNR037913"/>
    </source>
</evidence>
<evidence type="ECO:0000256" key="5">
    <source>
        <dbReference type="PIRSR" id="PIRSR037913-1"/>
    </source>
</evidence>
<dbReference type="PANTHER" id="PTHR10625">
    <property type="entry name" value="HISTONE DEACETYLASE HDAC1-RELATED"/>
    <property type="match status" value="1"/>
</dbReference>
<evidence type="ECO:0000256" key="7">
    <source>
        <dbReference type="PIRSR" id="PIRSR037913-3"/>
    </source>
</evidence>
<dbReference type="GO" id="GO:0000118">
    <property type="term" value="C:histone deacetylase complex"/>
    <property type="evidence" value="ECO:0007669"/>
    <property type="project" value="UniProtKB-ARBA"/>
</dbReference>
<evidence type="ECO:0000256" key="2">
    <source>
        <dbReference type="ARBA" id="ARBA00022801"/>
    </source>
</evidence>
<feature type="binding site" evidence="7">
    <location>
        <position position="188"/>
    </location>
    <ligand>
        <name>a divalent metal cation</name>
        <dbReference type="ChEBI" id="CHEBI:60240"/>
    </ligand>
</feature>
<keyword evidence="7" id="KW-0479">Metal-binding</keyword>
<evidence type="ECO:0000313" key="9">
    <source>
        <dbReference type="EMBL" id="KAL0480173.1"/>
    </source>
</evidence>
<keyword evidence="4" id="KW-0805">Transcription regulation</keyword>
<reference evidence="9 10" key="1">
    <citation type="submission" date="2024-03" db="EMBL/GenBank/DDBJ databases">
        <title>The Acrasis kona genome and developmental transcriptomes reveal deep origins of eukaryotic multicellular pathways.</title>
        <authorList>
            <person name="Sheikh S."/>
            <person name="Fu C.-J."/>
            <person name="Brown M.W."/>
            <person name="Baldauf S.L."/>
        </authorList>
    </citation>
    <scope>NUCLEOTIDE SEQUENCE [LARGE SCALE GENOMIC DNA]</scope>
    <source>
        <strain evidence="9 10">ATCC MYA-3509</strain>
    </source>
</reference>
<gene>
    <name evidence="9" type="ORF">AKO1_004956</name>
</gene>
<dbReference type="Pfam" id="PF00850">
    <property type="entry name" value="Hist_deacetyl"/>
    <property type="match status" value="1"/>
</dbReference>
<keyword evidence="2 4" id="KW-0378">Hydrolase</keyword>
<dbReference type="GO" id="GO:0046872">
    <property type="term" value="F:metal ion binding"/>
    <property type="evidence" value="ECO:0007669"/>
    <property type="project" value="UniProtKB-KW"/>
</dbReference>
<comment type="subcellular location">
    <subcellularLocation>
        <location evidence="4">Nucleus</location>
    </subcellularLocation>
</comment>
<dbReference type="InterPro" id="IPR003084">
    <property type="entry name" value="HDAC_I/II"/>
</dbReference>
<feature type="binding site" evidence="6">
    <location>
        <position position="161"/>
    </location>
    <ligand>
        <name>substrate</name>
    </ligand>
</feature>
<dbReference type="InterPro" id="IPR000286">
    <property type="entry name" value="HDACs"/>
</dbReference>
<dbReference type="PANTHER" id="PTHR10625:SF10">
    <property type="entry name" value="HISTONE DEACETYLASE HDAC1"/>
    <property type="match status" value="1"/>
</dbReference>
<dbReference type="InterPro" id="IPR023696">
    <property type="entry name" value="Ureohydrolase_dom_sf"/>
</dbReference>
<feature type="binding site" evidence="7">
    <location>
        <position position="278"/>
    </location>
    <ligand>
        <name>a divalent metal cation</name>
        <dbReference type="ChEBI" id="CHEBI:60240"/>
    </ligand>
</feature>
<evidence type="ECO:0000256" key="6">
    <source>
        <dbReference type="PIRSR" id="PIRSR037913-2"/>
    </source>
</evidence>
<feature type="binding site" evidence="7">
    <location>
        <position position="190"/>
    </location>
    <ligand>
        <name>a divalent metal cation</name>
        <dbReference type="ChEBI" id="CHEBI:60240"/>
    </ligand>
</feature>
<keyword evidence="3 4" id="KW-0156">Chromatin regulator</keyword>
<protein>
    <recommendedName>
        <fullName evidence="1 4">Histone deacetylase</fullName>
        <ecNumber evidence="1 4">3.5.1.98</ecNumber>
    </recommendedName>
</protein>
<feature type="binding site" evidence="6">
    <location>
        <position position="317"/>
    </location>
    <ligand>
        <name>substrate</name>
    </ligand>
</feature>
<accession>A0AAW2YTI7</accession>
<dbReference type="Gene3D" id="3.40.800.20">
    <property type="entry name" value="Histone deacetylase domain"/>
    <property type="match status" value="1"/>
</dbReference>
<comment type="similarity">
    <text evidence="4">Belongs to the histone deacetylase family. HD Type 1 subfamily.</text>
</comment>
<feature type="active site" description="Proton acceptor" evidence="5">
    <location>
        <position position="153"/>
    </location>
</feature>
<dbReference type="InterPro" id="IPR023801">
    <property type="entry name" value="His_deacetylse_dom"/>
</dbReference>
<dbReference type="GO" id="GO:0040029">
    <property type="term" value="P:epigenetic regulation of gene expression"/>
    <property type="evidence" value="ECO:0007669"/>
    <property type="project" value="TreeGrafter"/>
</dbReference>
<dbReference type="PRINTS" id="PR01271">
    <property type="entry name" value="HISDACETLASE"/>
</dbReference>
<evidence type="ECO:0000313" key="10">
    <source>
        <dbReference type="Proteomes" id="UP001431209"/>
    </source>
</evidence>
<dbReference type="PIRSF" id="PIRSF037913">
    <property type="entry name" value="His_deacetylse_1"/>
    <property type="match status" value="1"/>
</dbReference>
<evidence type="ECO:0000256" key="3">
    <source>
        <dbReference type="ARBA" id="ARBA00022853"/>
    </source>
</evidence>
<dbReference type="SUPFAM" id="SSF52768">
    <property type="entry name" value="Arginase/deacetylase"/>
    <property type="match status" value="1"/>
</dbReference>
<sequence>MSTKSKVFFMYSPEFVKFCSLLPTNAINKDDDEDDKRNNRSYLVHNLIHAYGLFNNMTLVRPKEATKEDLIKFHTKPYIDAIIQLDQQNDSSDSDDEIQDKREFGLVDDAHYFKGIYSYICNVAGGSISAARMVMINRDKCPVAFNWEGGRHHARAGKAFGFCYVNDVVLCSIELLRAFKRVLIIDIDVHHGDGVEEAFYSTDRAMTVSIHQYGQGLYPGTGDPDSIGRGRGVGYNVNIALQEGASDEVYVSLFEDVVINCCVNKFKPDCIVLVCGADSLTGDPLGHLNVSVAGYERCARMIKNLNLPTVVLGAGGYNAPNTARCFATVTAAFLTDEPLPDDIPEHDFYEFYSDNGFKRNTRLSKRKDYNTKESINILKTKLISNIETHIKQL</sequence>
<dbReference type="PRINTS" id="PR01270">
    <property type="entry name" value="HDASUPER"/>
</dbReference>
<dbReference type="AlphaFoldDB" id="A0AAW2YTI7"/>
<proteinExistence type="inferred from homology"/>
<evidence type="ECO:0000256" key="1">
    <source>
        <dbReference type="ARBA" id="ARBA00012111"/>
    </source>
</evidence>
<dbReference type="GO" id="GO:0141221">
    <property type="term" value="F:histone deacetylase activity, hydrolytic mechanism"/>
    <property type="evidence" value="ECO:0007669"/>
    <property type="project" value="UniProtKB-EC"/>
</dbReference>
<feature type="binding site" evidence="6">
    <location>
        <position position="109"/>
    </location>
    <ligand>
        <name>substrate</name>
    </ligand>
</feature>
<keyword evidence="4" id="KW-0804">Transcription</keyword>
<feature type="domain" description="Histone deacetylase" evidence="8">
    <location>
        <begin position="38"/>
        <end position="332"/>
    </location>
</feature>
<comment type="catalytic activity">
    <reaction evidence="4">
        <text>N(6)-acetyl-L-lysyl-[histone] + H2O = L-lysyl-[histone] + acetate</text>
        <dbReference type="Rhea" id="RHEA:58196"/>
        <dbReference type="Rhea" id="RHEA-COMP:9845"/>
        <dbReference type="Rhea" id="RHEA-COMP:11338"/>
        <dbReference type="ChEBI" id="CHEBI:15377"/>
        <dbReference type="ChEBI" id="CHEBI:29969"/>
        <dbReference type="ChEBI" id="CHEBI:30089"/>
        <dbReference type="ChEBI" id="CHEBI:61930"/>
        <dbReference type="EC" id="3.5.1.98"/>
    </reaction>
</comment>
<organism evidence="9 10">
    <name type="scientific">Acrasis kona</name>
    <dbReference type="NCBI Taxonomy" id="1008807"/>
    <lineage>
        <taxon>Eukaryota</taxon>
        <taxon>Discoba</taxon>
        <taxon>Heterolobosea</taxon>
        <taxon>Tetramitia</taxon>
        <taxon>Eutetramitia</taxon>
        <taxon>Acrasidae</taxon>
        <taxon>Acrasis</taxon>
    </lineage>
</organism>
<dbReference type="InterPro" id="IPR037138">
    <property type="entry name" value="His_deacetylse_dom_sf"/>
</dbReference>
<comment type="caution">
    <text evidence="9">The sequence shown here is derived from an EMBL/GenBank/DDBJ whole genome shotgun (WGS) entry which is preliminary data.</text>
</comment>
<evidence type="ECO:0000259" key="8">
    <source>
        <dbReference type="Pfam" id="PF00850"/>
    </source>
</evidence>
<dbReference type="EMBL" id="JAOPGA020000638">
    <property type="protein sequence ID" value="KAL0480173.1"/>
    <property type="molecule type" value="Genomic_DNA"/>
</dbReference>
<dbReference type="Proteomes" id="UP001431209">
    <property type="component" value="Unassembled WGS sequence"/>
</dbReference>
<keyword evidence="10" id="KW-1185">Reference proteome</keyword>
<keyword evidence="4" id="KW-0539">Nucleus</keyword>
<name>A0AAW2YTI7_9EUKA</name>